<evidence type="ECO:0008006" key="3">
    <source>
        <dbReference type="Google" id="ProtNLM"/>
    </source>
</evidence>
<accession>A0A7Y2H4B6</accession>
<sequence length="110" mass="12754">MLDAEIVGAISNWQLMRFEYQGKLRVVEPHVYGHNRGADQILTYQVDGESGSGELPGWRRFFVEKIEELEILPERFEGPRPDMEDEMAFGQTFMVIEDVPRVRRGLLEVV</sequence>
<gene>
    <name evidence="1" type="ORF">HKN21_17930</name>
</gene>
<proteinExistence type="predicted"/>
<evidence type="ECO:0000313" key="1">
    <source>
        <dbReference type="EMBL" id="NNF08647.1"/>
    </source>
</evidence>
<comment type="caution">
    <text evidence="1">The sequence shown here is derived from an EMBL/GenBank/DDBJ whole genome shotgun (WGS) entry which is preliminary data.</text>
</comment>
<dbReference type="Proteomes" id="UP000547674">
    <property type="component" value="Unassembled WGS sequence"/>
</dbReference>
<protein>
    <recommendedName>
        <fullName evidence="3">WYL domain-containing protein</fullName>
    </recommendedName>
</protein>
<evidence type="ECO:0000313" key="2">
    <source>
        <dbReference type="Proteomes" id="UP000547674"/>
    </source>
</evidence>
<dbReference type="EMBL" id="JABDJR010000714">
    <property type="protein sequence ID" value="NNF08647.1"/>
    <property type="molecule type" value="Genomic_DNA"/>
</dbReference>
<organism evidence="1 2">
    <name type="scientific">Eiseniibacteriota bacterium</name>
    <dbReference type="NCBI Taxonomy" id="2212470"/>
    <lineage>
        <taxon>Bacteria</taxon>
        <taxon>Candidatus Eiseniibacteriota</taxon>
    </lineage>
</organism>
<dbReference type="AlphaFoldDB" id="A0A7Y2H4B6"/>
<name>A0A7Y2H4B6_UNCEI</name>
<reference evidence="1 2" key="1">
    <citation type="submission" date="2020-03" db="EMBL/GenBank/DDBJ databases">
        <title>Metabolic flexibility allows generalist bacteria to become dominant in a frequently disturbed ecosystem.</title>
        <authorList>
            <person name="Chen Y.-J."/>
            <person name="Leung P.M."/>
            <person name="Bay S.K."/>
            <person name="Hugenholtz P."/>
            <person name="Kessler A.J."/>
            <person name="Shelley G."/>
            <person name="Waite D.W."/>
            <person name="Cook P.L."/>
            <person name="Greening C."/>
        </authorList>
    </citation>
    <scope>NUCLEOTIDE SEQUENCE [LARGE SCALE GENOMIC DNA]</scope>
    <source>
        <strain evidence="1">SS_bin_28</strain>
    </source>
</reference>